<organism evidence="2">
    <name type="scientific">Methyloraptor flagellatus</name>
    <dbReference type="NCBI Taxonomy" id="3162530"/>
    <lineage>
        <taxon>Bacteria</taxon>
        <taxon>Pseudomonadati</taxon>
        <taxon>Pseudomonadota</taxon>
        <taxon>Alphaproteobacteria</taxon>
        <taxon>Hyphomicrobiales</taxon>
        <taxon>Ancalomicrobiaceae</taxon>
        <taxon>Methyloraptor</taxon>
    </lineage>
</organism>
<dbReference type="KEGG" id="mflg:ABS361_02210"/>
<dbReference type="InterPro" id="IPR029068">
    <property type="entry name" value="Glyas_Bleomycin-R_OHBP_Dase"/>
</dbReference>
<proteinExistence type="predicted"/>
<dbReference type="Gene3D" id="3.30.720.110">
    <property type="match status" value="1"/>
</dbReference>
<dbReference type="SUPFAM" id="SSF54593">
    <property type="entry name" value="Glyoxalase/Bleomycin resistance protein/Dihydroxybiphenyl dioxygenase"/>
    <property type="match status" value="1"/>
</dbReference>
<dbReference type="RefSeq" id="WP_407050219.1">
    <property type="nucleotide sequence ID" value="NZ_CP158568.1"/>
</dbReference>
<protein>
    <submittedName>
        <fullName evidence="2">VOC family protein</fullName>
    </submittedName>
</protein>
<dbReference type="Gene3D" id="3.30.720.120">
    <property type="match status" value="1"/>
</dbReference>
<dbReference type="InterPro" id="IPR037523">
    <property type="entry name" value="VOC_core"/>
</dbReference>
<name>A0AAU7XCG8_9HYPH</name>
<reference evidence="2" key="1">
    <citation type="submission" date="2024-06" db="EMBL/GenBank/DDBJ databases">
        <title>Methylostella associata gen. nov., sp. nov., a novel Ancalomicrobiaceae-affiliated facultatively methylotrophic bacteria that feed on methanotrophs of the genus Methylococcus.</title>
        <authorList>
            <person name="Saltykova V."/>
            <person name="Danilova O.V."/>
            <person name="Oshkin I.Y."/>
            <person name="Belova S.E."/>
            <person name="Pimenov N.V."/>
            <person name="Dedysh S.N."/>
        </authorList>
    </citation>
    <scope>NUCLEOTIDE SEQUENCE</scope>
    <source>
        <strain evidence="2">S20</strain>
    </source>
</reference>
<evidence type="ECO:0000259" key="1">
    <source>
        <dbReference type="PROSITE" id="PS51819"/>
    </source>
</evidence>
<sequence length="127" mass="13441">MNIPNYTLLYVDDPVASAAFYERVLGLAPVDVSPTFVPFVLPNGTKLGLWSQHTVAPRPAAGAGPGMTELGFALADHAALDALHADWAAAGVTIIEPPTTHDFGRAFTALDPDGHRLRAFVLAPDPR</sequence>
<dbReference type="Pfam" id="PF00903">
    <property type="entry name" value="Glyoxalase"/>
    <property type="match status" value="1"/>
</dbReference>
<dbReference type="PIRSF" id="PIRSF039020">
    <property type="entry name" value="EhpR"/>
    <property type="match status" value="1"/>
</dbReference>
<gene>
    <name evidence="2" type="ORF">ABS361_02210</name>
</gene>
<evidence type="ECO:0000313" key="2">
    <source>
        <dbReference type="EMBL" id="XBY45129.1"/>
    </source>
</evidence>
<accession>A0AAU7XCG8</accession>
<feature type="domain" description="VOC" evidence="1">
    <location>
        <begin position="3"/>
        <end position="122"/>
    </location>
</feature>
<dbReference type="InterPro" id="IPR026275">
    <property type="entry name" value="Glyoxalase/dOase/EhpR"/>
</dbReference>
<dbReference type="PROSITE" id="PS51819">
    <property type="entry name" value="VOC"/>
    <property type="match status" value="1"/>
</dbReference>
<dbReference type="AlphaFoldDB" id="A0AAU7XCG8"/>
<dbReference type="InterPro" id="IPR004360">
    <property type="entry name" value="Glyas_Fos-R_dOase_dom"/>
</dbReference>
<dbReference type="EMBL" id="CP158568">
    <property type="protein sequence ID" value="XBY45129.1"/>
    <property type="molecule type" value="Genomic_DNA"/>
</dbReference>